<feature type="domain" description="CobQ/CobB/MinD/ParA nucleotide binding" evidence="1">
    <location>
        <begin position="7"/>
        <end position="115"/>
    </location>
</feature>
<dbReference type="SUPFAM" id="SSF52540">
    <property type="entry name" value="P-loop containing nucleoside triphosphate hydrolases"/>
    <property type="match status" value="1"/>
</dbReference>
<evidence type="ECO:0000313" key="3">
    <source>
        <dbReference type="Proteomes" id="UP000321940"/>
    </source>
</evidence>
<dbReference type="RefSeq" id="WP_150222414.1">
    <property type="nucleotide sequence ID" value="NZ_CP042964.1"/>
</dbReference>
<organism evidence="2 3">
    <name type="scientific">Bartonella kosoyi</name>
    <dbReference type="NCBI Taxonomy" id="2133959"/>
    <lineage>
        <taxon>Bacteria</taxon>
        <taxon>Pseudomonadati</taxon>
        <taxon>Pseudomonadota</taxon>
        <taxon>Alphaproteobacteria</taxon>
        <taxon>Hyphomicrobiales</taxon>
        <taxon>Bartonellaceae</taxon>
        <taxon>Bartonella</taxon>
    </lineage>
</organism>
<keyword evidence="2" id="KW-0614">Plasmid</keyword>
<proteinExistence type="predicted"/>
<evidence type="ECO:0000259" key="1">
    <source>
        <dbReference type="Pfam" id="PF01656"/>
    </source>
</evidence>
<name>A0A5B9RWB9_9HYPH</name>
<geneLocation type="plasmid" evidence="2 3">
    <name>pTLV-1</name>
</geneLocation>
<keyword evidence="3" id="KW-1185">Reference proteome</keyword>
<dbReference type="InterPro" id="IPR027417">
    <property type="entry name" value="P-loop_NTPase"/>
</dbReference>
<reference evidence="2 3" key="1">
    <citation type="journal article" date="2020" name="Int. J. Syst. Evol. Microbiol.">
        <title>Bartonella kosoyi sp. nov. and Bartonella krasnovii sp. nov., two novel species closely related to the zoonotic Bartonella elizabethae, isolated from black rats and wild desert rodent-fleas.</title>
        <authorList>
            <person name="Gutierrez R."/>
            <person name="Shalit T."/>
            <person name="Markus B."/>
            <person name="Yuan C."/>
            <person name="Nachum-Biala Y."/>
            <person name="Elad D."/>
            <person name="Harrus S."/>
        </authorList>
    </citation>
    <scope>NUCLEOTIDE SEQUENCE [LARGE SCALE GENOMIC DNA]</scope>
    <source>
        <strain evidence="2 3">Tel Aviv</strain>
        <plasmid evidence="2">pTLV-1</plasmid>
    </source>
</reference>
<gene>
    <name evidence="2" type="ORF">D1093_09770</name>
</gene>
<dbReference type="InterPro" id="IPR002586">
    <property type="entry name" value="CobQ/CobB/MinD/ParA_Nub-bd_dom"/>
</dbReference>
<dbReference type="KEGG" id="bky:D1093_09770"/>
<dbReference type="Gene3D" id="3.40.50.300">
    <property type="entry name" value="P-loop containing nucleotide triphosphate hydrolases"/>
    <property type="match status" value="1"/>
</dbReference>
<dbReference type="Proteomes" id="UP000321940">
    <property type="component" value="Plasmid pTLV-1"/>
</dbReference>
<sequence>MTNIHMTLQGKGGVGKSFVASLVMQYLLENKIDVKGIDTDPVNQTFANYKNFNVKHLKLLEQSVIIPRNFDILMEELLNSNCQYVIDNGATTFLPLAYYLKENEAFDLLATAKKNVIIHTIITGGQALADTLSGLFSICTQIPQTASIVVWKNEFFGPIIANGKNFEEMKIFEETKERISAIVTIPQQTSSTFGEDIKTMLDKKLTFNEITNSNEFSIMAKSRLARVKSMLFNQIDNIPGI</sequence>
<dbReference type="EMBL" id="CP042964">
    <property type="protein sequence ID" value="QEG79297.1"/>
    <property type="molecule type" value="Genomic_DNA"/>
</dbReference>
<accession>A0A5B9RWB9</accession>
<protein>
    <submittedName>
        <fullName evidence="2">Conjugal transfer protein TraL</fullName>
    </submittedName>
</protein>
<dbReference type="Pfam" id="PF01656">
    <property type="entry name" value="CbiA"/>
    <property type="match status" value="1"/>
</dbReference>
<dbReference type="AlphaFoldDB" id="A0A5B9RWB9"/>
<evidence type="ECO:0000313" key="2">
    <source>
        <dbReference type="EMBL" id="QEG79297.1"/>
    </source>
</evidence>